<dbReference type="Gene3D" id="3.20.160.10">
    <property type="entry name" value="vpa0580 domain like"/>
    <property type="match status" value="1"/>
</dbReference>
<dbReference type="OrthoDB" id="9790826at2"/>
<proteinExistence type="predicted"/>
<reference evidence="1 2" key="1">
    <citation type="submission" date="2015-09" db="EMBL/GenBank/DDBJ databases">
        <title>Identification and resolution of microdiversity through metagenomic sequencing of parallel consortia.</title>
        <authorList>
            <person name="Nelson W.C."/>
            <person name="Romine M.F."/>
            <person name="Lindemann S.R."/>
        </authorList>
    </citation>
    <scope>NUCLEOTIDE SEQUENCE [LARGE SCALE GENOMIC DNA]</scope>
    <source>
        <strain evidence="1">HL-55</strain>
    </source>
</reference>
<comment type="caution">
    <text evidence="1">The sequence shown here is derived from an EMBL/GenBank/DDBJ whole genome shotgun (WGS) entry which is preliminary data.</text>
</comment>
<dbReference type="InterPro" id="IPR014984">
    <property type="entry name" value="HopJ"/>
</dbReference>
<dbReference type="AlphaFoldDB" id="A0A0P8CZ38"/>
<protein>
    <submittedName>
        <fullName evidence="1">HopJ type III effector protein</fullName>
    </submittedName>
</protein>
<dbReference type="EMBL" id="LJZQ01000011">
    <property type="protein sequence ID" value="KPQ28808.1"/>
    <property type="molecule type" value="Genomic_DNA"/>
</dbReference>
<dbReference type="InterPro" id="IPR038604">
    <property type="entry name" value="HopJ_sf"/>
</dbReference>
<evidence type="ECO:0000313" key="1">
    <source>
        <dbReference type="EMBL" id="KPQ28808.1"/>
    </source>
</evidence>
<gene>
    <name evidence="1" type="ORF">HLUCCX14_08905</name>
</gene>
<dbReference type="STRING" id="1305731.GCA_000934705_02099"/>
<dbReference type="Proteomes" id="UP000050416">
    <property type="component" value="Unassembled WGS sequence"/>
</dbReference>
<sequence>MNILEAIRIHLASVSAGHADFDDTLALIDQHFEYQPAGFNNGPLRNDAGENAGSCRVFALGQYGNLSEADTLNLFAQHYKQVLGDPAGDSHGNIRQFISTGWSGIRFDRQPLRARPEPKE</sequence>
<evidence type="ECO:0000313" key="2">
    <source>
        <dbReference type="Proteomes" id="UP000050416"/>
    </source>
</evidence>
<organism evidence="1 2">
    <name type="scientific">Marinobacter excellens HL-55</name>
    <dbReference type="NCBI Taxonomy" id="1305731"/>
    <lineage>
        <taxon>Bacteria</taxon>
        <taxon>Pseudomonadati</taxon>
        <taxon>Pseudomonadota</taxon>
        <taxon>Gammaproteobacteria</taxon>
        <taxon>Pseudomonadales</taxon>
        <taxon>Marinobacteraceae</taxon>
        <taxon>Marinobacter</taxon>
    </lineage>
</organism>
<accession>A0A0P8CZ38</accession>
<dbReference type="Pfam" id="PF08888">
    <property type="entry name" value="HopJ"/>
    <property type="match status" value="1"/>
</dbReference>
<name>A0A0P8CZ38_9GAMM</name>
<dbReference type="PATRIC" id="fig|1305731.5.peg.123"/>